<feature type="domain" description="DUF11" evidence="2">
    <location>
        <begin position="283"/>
        <end position="377"/>
    </location>
</feature>
<dbReference type="NCBIfam" id="NF038133">
    <property type="entry name" value="choice_anch_L"/>
    <property type="match status" value="1"/>
</dbReference>
<dbReference type="InterPro" id="IPR001434">
    <property type="entry name" value="OmcB-like_DUF11"/>
</dbReference>
<dbReference type="InterPro" id="IPR047589">
    <property type="entry name" value="DUF11_rpt"/>
</dbReference>
<keyword evidence="4" id="KW-1185">Reference proteome</keyword>
<feature type="domain" description="DUF11" evidence="2">
    <location>
        <begin position="21"/>
        <end position="127"/>
    </location>
</feature>
<dbReference type="RefSeq" id="WP_169526128.1">
    <property type="nucleotide sequence ID" value="NZ_JAAMPU010000098.1"/>
</dbReference>
<feature type="domain" description="DUF11" evidence="2">
    <location>
        <begin position="657"/>
        <end position="759"/>
    </location>
</feature>
<protein>
    <submittedName>
        <fullName evidence="3">DUF11 domain-containing protein</fullName>
    </submittedName>
</protein>
<feature type="domain" description="DUF11" evidence="2">
    <location>
        <begin position="392"/>
        <end position="500"/>
    </location>
</feature>
<dbReference type="InterPro" id="IPR051172">
    <property type="entry name" value="Chlamydia_OmcB"/>
</dbReference>
<evidence type="ECO:0000259" key="2">
    <source>
        <dbReference type="Pfam" id="PF01345"/>
    </source>
</evidence>
<dbReference type="Pfam" id="PF01345">
    <property type="entry name" value="DUF11"/>
    <property type="match status" value="6"/>
</dbReference>
<feature type="signal peptide" evidence="1">
    <location>
        <begin position="1"/>
        <end position="19"/>
    </location>
</feature>
<comment type="caution">
    <text evidence="3">The sequence shown here is derived from an EMBL/GenBank/DDBJ whole genome shotgun (WGS) entry which is preliminary data.</text>
</comment>
<feature type="domain" description="DUF11" evidence="2">
    <location>
        <begin position="516"/>
        <end position="625"/>
    </location>
</feature>
<feature type="chain" id="PRO_5036756974" evidence="1">
    <location>
        <begin position="20"/>
        <end position="1796"/>
    </location>
</feature>
<evidence type="ECO:0000313" key="4">
    <source>
        <dbReference type="Proteomes" id="UP000712080"/>
    </source>
</evidence>
<evidence type="ECO:0000256" key="1">
    <source>
        <dbReference type="SAM" id="SignalP"/>
    </source>
</evidence>
<evidence type="ECO:0000313" key="3">
    <source>
        <dbReference type="EMBL" id="NMH27126.1"/>
    </source>
</evidence>
<proteinExistence type="predicted"/>
<name>A0A972FYE5_9FLAO</name>
<dbReference type="InterPro" id="IPR049804">
    <property type="entry name" value="Choice_anch_L"/>
</dbReference>
<organism evidence="3 4">
    <name type="scientific">Flavobacterium silvaticum</name>
    <dbReference type="NCBI Taxonomy" id="1852020"/>
    <lineage>
        <taxon>Bacteria</taxon>
        <taxon>Pseudomonadati</taxon>
        <taxon>Bacteroidota</taxon>
        <taxon>Flavobacteriia</taxon>
        <taxon>Flavobacteriales</taxon>
        <taxon>Flavobacteriaceae</taxon>
        <taxon>Flavobacterium</taxon>
    </lineage>
</organism>
<feature type="non-terminal residue" evidence="3">
    <location>
        <position position="1796"/>
    </location>
</feature>
<gene>
    <name evidence="3" type="ORF">G6047_03700</name>
</gene>
<dbReference type="Proteomes" id="UP000712080">
    <property type="component" value="Unassembled WGS sequence"/>
</dbReference>
<feature type="domain" description="DUF11" evidence="2">
    <location>
        <begin position="144"/>
        <end position="251"/>
    </location>
</feature>
<sequence length="1796" mass="187121">MKKRLLLLLFFMISAFSYSQDLVVINTDNSAYYIPGTTSTYTVTVINMGPGVATGVTVNNAIPAGIEYFSWTGSNGSSGIYDPLVNTIATLNPGQMVTYIIEMEIPASLTGPLTSEVIVTSTSIDPFPACPACIDTDQKAFGADVEVINTDGQAQYAPGSTVTYTTTVQNNGPLTAANIQFNLALPAAITAYTWSGTNGSGASNSPVNNIIPSLLPGESVVYTTTFVVPAGFTGNLTTTASATSPTFDPVPGCTQCVDTDIQGSGADLTTTLTDGQTLYTDPGTNTYTLTITNNGPAAATDVHVVNLIPAGIPATNYDWYSNISTSGTDSGIDEIIPTIGVGQTVTYTITLTVPAGLTADIVNQVSVTSTSTDPTPACDACTDTDTYTFGADLVITNSDGNVTYVPGSNNVYTVTVTNLGPNDATGVVVSNLIPAGITAFSWSGSNGSSGSNVPLADNIATLTVGSTVTYTITLGVPSGFTGPLTSVVNVTSTSTDPNPACTACSDTDTQALTGADINVTKTDGSIGYTPGTIRSYTITIVNNGPEEAQDVVVSDPVPANVPSTNVSWTGPNGSGTGAVSENLGTLTVGQVVTYTVNVVVPADYPQDQNLVNTVDVTSTTPDPNPDCFRCTDTDIPFPMADVVTFKTDGSATFTDSPDDDDPLNPQMWTYVVTITNLGPSAANNVSVYDPLPAGIAIMEWSGNGKTGSGVLNDVIPSLQVGEVITYQVSVHIPAGYSDTHTNLVNTVIVNSDTPDQNPTCPGCTDNDTADDKFVTVTTNQFTLQELVEDVLIHSDCANVSNFSSLGFVANSNNSTVGYFETNNADFPLTDGVVIATTRAGDVDGHYTGSNGNVSTFGGSDTDLEYVSDTNPYNEFPGTDINNVSYVQFDFVPYVNEFSFDFLFASEEYEVFQCGFGDVFAFLLTDLDQPLVPGTNPVNIAVIPDLLPPTLISVFSIRDEAYNGGCDSVNPEWFGQMNSQLPAAVTPINLRGQVLPMKAKATVIPNHNYRIKLAIGNYSDTQVQSAVFLEAGSFNVGQTDIAGQGFELDDFPNLTGDAAACIGDTRTLEAGASAIPGATYAWYLNDLLIPDETGYTLVVDEPGVYTVNVSVNGGCQQTDDITVEYRPENVLFGNPDTLEECQGTPFNLTLINPEILNGQTGYGIQFHHSAEDAVYLVDPILNYTAYNGFDGEIIYASIEDQTGAAPCISVRPFTLVTLDCGNPTDPADLFECDDDGVADGTTDFDISGIPAEVLGSNIAANYTITIHETLIDAQNDGPSIPATTYTGSNGQILYVRFENNTDPTDVDVVDFVLNVGIVPTGTVAFDVPEACVGAASPQATFTIVGGTPPYDIVYNIGGADIPLTISSNTAVIPIDTVVPGTVTATLVSVTDNTTSCTSTPGTSATVTINPVADASLTASATSICEGEPGINIWCGTNGVGTPPFTFTYQINGGPLQMLTSATGTEAIVLPSVPGDYDVHLTEVSDANCTRAKDETISVTVYSLPEAAVVSDVTTLCDGSGAFQLTFTGSNGEAPYSFSYEIDGIAQTPVSTLAGQDSVTVPVSGLTPGDHDILVTNIADAHCTQGQNDLVTVTVNPLPEATIASNVAAICQGSNPMTVTFTGSNGTAPYTFNYLLNGVAGTATDTNPTVTIDTSISGPVHIVLVDVSDANCTNPQGDILDLDVWTLPTATIVSSATQVCQNSDEPTVTFTASSGNAPYTFNFEIDGAADSYTTIGTETQHIISIPTDAVGPVTVHLTSISDVNGCIRQINQTVSVTVVGAPVIPSFPVLHVCDDNND</sequence>
<dbReference type="PANTHER" id="PTHR34819">
    <property type="entry name" value="LARGE CYSTEINE-RICH PERIPLASMIC PROTEIN OMCB"/>
    <property type="match status" value="1"/>
</dbReference>
<keyword evidence="1" id="KW-0732">Signal</keyword>
<dbReference type="EMBL" id="JAAMPU010000098">
    <property type="protein sequence ID" value="NMH27126.1"/>
    <property type="molecule type" value="Genomic_DNA"/>
</dbReference>
<reference evidence="3" key="1">
    <citation type="submission" date="2020-02" db="EMBL/GenBank/DDBJ databases">
        <title>Flavobacterium sp. genome.</title>
        <authorList>
            <person name="Jung H.S."/>
            <person name="Baek J.H."/>
            <person name="Jeon C.O."/>
        </authorList>
    </citation>
    <scope>NUCLEOTIDE SEQUENCE</scope>
    <source>
        <strain evidence="3">SE-s28</strain>
    </source>
</reference>
<dbReference type="NCBIfam" id="TIGR01451">
    <property type="entry name" value="B_ant_repeat"/>
    <property type="match status" value="6"/>
</dbReference>
<dbReference type="PANTHER" id="PTHR34819:SF3">
    <property type="entry name" value="CELL SURFACE PROTEIN"/>
    <property type="match status" value="1"/>
</dbReference>
<accession>A0A972FYE5</accession>